<proteinExistence type="predicted"/>
<comment type="caution">
    <text evidence="1">The sequence shown here is derived from an EMBL/GenBank/DDBJ whole genome shotgun (WGS) entry which is preliminary data.</text>
</comment>
<dbReference type="Proteomes" id="UP001055811">
    <property type="component" value="Linkage Group LG09"/>
</dbReference>
<name>A0ACB8YUU0_CICIN</name>
<gene>
    <name evidence="1" type="ORF">L2E82_46786</name>
</gene>
<accession>A0ACB8YUU0</accession>
<reference evidence="2" key="1">
    <citation type="journal article" date="2022" name="Mol. Ecol. Resour.">
        <title>The genomes of chicory, endive, great burdock and yacon provide insights into Asteraceae palaeo-polyploidization history and plant inulin production.</title>
        <authorList>
            <person name="Fan W."/>
            <person name="Wang S."/>
            <person name="Wang H."/>
            <person name="Wang A."/>
            <person name="Jiang F."/>
            <person name="Liu H."/>
            <person name="Zhao H."/>
            <person name="Xu D."/>
            <person name="Zhang Y."/>
        </authorList>
    </citation>
    <scope>NUCLEOTIDE SEQUENCE [LARGE SCALE GENOMIC DNA]</scope>
    <source>
        <strain evidence="2">cv. Punajuju</strain>
    </source>
</reference>
<evidence type="ECO:0000313" key="2">
    <source>
        <dbReference type="Proteomes" id="UP001055811"/>
    </source>
</evidence>
<protein>
    <submittedName>
        <fullName evidence="1">Uncharacterized protein</fullName>
    </submittedName>
</protein>
<keyword evidence="2" id="KW-1185">Reference proteome</keyword>
<reference evidence="1 2" key="2">
    <citation type="journal article" date="2022" name="Mol. Ecol. Resour.">
        <title>The genomes of chicory, endive, great burdock and yacon provide insights into Asteraceae paleo-polyploidization history and plant inulin production.</title>
        <authorList>
            <person name="Fan W."/>
            <person name="Wang S."/>
            <person name="Wang H."/>
            <person name="Wang A."/>
            <person name="Jiang F."/>
            <person name="Liu H."/>
            <person name="Zhao H."/>
            <person name="Xu D."/>
            <person name="Zhang Y."/>
        </authorList>
    </citation>
    <scope>NUCLEOTIDE SEQUENCE [LARGE SCALE GENOMIC DNA]</scope>
    <source>
        <strain evidence="2">cv. Punajuju</strain>
        <tissue evidence="1">Leaves</tissue>
    </source>
</reference>
<evidence type="ECO:0000313" key="1">
    <source>
        <dbReference type="EMBL" id="KAI3688878.1"/>
    </source>
</evidence>
<feature type="non-terminal residue" evidence="1">
    <location>
        <position position="1"/>
    </location>
</feature>
<sequence length="111" mass="12226">WAHCAWAHPARGLGAPRLAPAQVSCPAAICALNRNPSLNLQELFQLLQNSAKSSLPLLHKWPVKEEKYLGVTNSPLLQKISSPKSYKELRVCLPRFAFGLPHHVGISMVLP</sequence>
<organism evidence="1 2">
    <name type="scientific">Cichorium intybus</name>
    <name type="common">Chicory</name>
    <dbReference type="NCBI Taxonomy" id="13427"/>
    <lineage>
        <taxon>Eukaryota</taxon>
        <taxon>Viridiplantae</taxon>
        <taxon>Streptophyta</taxon>
        <taxon>Embryophyta</taxon>
        <taxon>Tracheophyta</taxon>
        <taxon>Spermatophyta</taxon>
        <taxon>Magnoliopsida</taxon>
        <taxon>eudicotyledons</taxon>
        <taxon>Gunneridae</taxon>
        <taxon>Pentapetalae</taxon>
        <taxon>asterids</taxon>
        <taxon>campanulids</taxon>
        <taxon>Asterales</taxon>
        <taxon>Asteraceae</taxon>
        <taxon>Cichorioideae</taxon>
        <taxon>Cichorieae</taxon>
        <taxon>Cichoriinae</taxon>
        <taxon>Cichorium</taxon>
    </lineage>
</organism>
<feature type="non-terminal residue" evidence="1">
    <location>
        <position position="111"/>
    </location>
</feature>
<dbReference type="EMBL" id="CM042017">
    <property type="protein sequence ID" value="KAI3688878.1"/>
    <property type="molecule type" value="Genomic_DNA"/>
</dbReference>